<organism evidence="2 3">
    <name type="scientific">Desulfuromonas acetoxidans (strain DSM 684 / 11070)</name>
    <dbReference type="NCBI Taxonomy" id="281689"/>
    <lineage>
        <taxon>Bacteria</taxon>
        <taxon>Pseudomonadati</taxon>
        <taxon>Thermodesulfobacteriota</taxon>
        <taxon>Desulfuromonadia</taxon>
        <taxon>Desulfuromonadales</taxon>
        <taxon>Desulfuromonadaceae</taxon>
        <taxon>Desulfuromonas</taxon>
    </lineage>
</organism>
<protein>
    <submittedName>
        <fullName evidence="2">Methyltransferase type 12</fullName>
    </submittedName>
</protein>
<sequence length="211" mass="23690">MAEKKDFNRVAIQWDDKPRRVQLAIGVAEGIRQAVPLNETMTALDFGCGTGLVTFNLVDSLKHVLAVDSAEKMLEVTLEKAREQGVDQKIETQLSHDHFPDNIEQMFDVIYSSMVMHHVPDVAALVRSMIQHLAPGGYVALADLDVEEGTFHDDPTGVFHHGIDRHWLVNYLKDQGLCDVRADTVHTIVKQREGKEETFTVFLVSGRLRTS</sequence>
<dbReference type="RefSeq" id="WP_005999730.1">
    <property type="nucleotide sequence ID" value="NZ_AAEW02000007.1"/>
</dbReference>
<dbReference type="Gene3D" id="3.40.50.150">
    <property type="entry name" value="Vaccinia Virus protein VP39"/>
    <property type="match status" value="1"/>
</dbReference>
<dbReference type="PANTHER" id="PTHR43861">
    <property type="entry name" value="TRANS-ACONITATE 2-METHYLTRANSFERASE-RELATED"/>
    <property type="match status" value="1"/>
</dbReference>
<dbReference type="AlphaFoldDB" id="Q1K0K5"/>
<keyword evidence="1" id="KW-0808">Transferase</keyword>
<evidence type="ECO:0000313" key="2">
    <source>
        <dbReference type="EMBL" id="EAT15936.1"/>
    </source>
</evidence>
<dbReference type="SUPFAM" id="SSF53335">
    <property type="entry name" value="S-adenosyl-L-methionine-dependent methyltransferases"/>
    <property type="match status" value="1"/>
</dbReference>
<dbReference type="PANTHER" id="PTHR43861:SF3">
    <property type="entry name" value="PUTATIVE (AFU_ORTHOLOGUE AFUA_2G14390)-RELATED"/>
    <property type="match status" value="1"/>
</dbReference>
<reference evidence="2" key="2">
    <citation type="submission" date="2006-05" db="EMBL/GenBank/DDBJ databases">
        <title>Sequencing of the draft genome and assembly of Desulfuromonas acetoxidans DSM 684.</title>
        <authorList>
            <consortium name="US DOE Joint Genome Institute (JGI-PGF)"/>
            <person name="Copeland A."/>
            <person name="Lucas S."/>
            <person name="Lapidus A."/>
            <person name="Barry K."/>
            <person name="Detter J.C."/>
            <person name="Glavina del Rio T."/>
            <person name="Hammon N."/>
            <person name="Israni S."/>
            <person name="Dalin E."/>
            <person name="Tice H."/>
            <person name="Bruce D."/>
            <person name="Pitluck S."/>
            <person name="Richardson P."/>
        </authorList>
    </citation>
    <scope>NUCLEOTIDE SEQUENCE [LARGE SCALE GENOMIC DNA]</scope>
    <source>
        <strain evidence="2">DSM 684</strain>
    </source>
</reference>
<proteinExistence type="predicted"/>
<evidence type="ECO:0000313" key="3">
    <source>
        <dbReference type="Proteomes" id="UP000005695"/>
    </source>
</evidence>
<dbReference type="GO" id="GO:0032259">
    <property type="term" value="P:methylation"/>
    <property type="evidence" value="ECO:0007669"/>
    <property type="project" value="UniProtKB-KW"/>
</dbReference>
<dbReference type="OrthoDB" id="9791837at2"/>
<dbReference type="InterPro" id="IPR029063">
    <property type="entry name" value="SAM-dependent_MTases_sf"/>
</dbReference>
<keyword evidence="2" id="KW-0489">Methyltransferase</keyword>
<accession>Q1K0K5</accession>
<dbReference type="EMBL" id="AAEW02000007">
    <property type="protein sequence ID" value="EAT15936.1"/>
    <property type="molecule type" value="Genomic_DNA"/>
</dbReference>
<name>Q1K0K5_DESA6</name>
<dbReference type="GO" id="GO:0008168">
    <property type="term" value="F:methyltransferase activity"/>
    <property type="evidence" value="ECO:0007669"/>
    <property type="project" value="UniProtKB-KW"/>
</dbReference>
<gene>
    <name evidence="2" type="ORF">Dace_2236</name>
</gene>
<dbReference type="CDD" id="cd02440">
    <property type="entry name" value="AdoMet_MTases"/>
    <property type="match status" value="1"/>
</dbReference>
<keyword evidence="3" id="KW-1185">Reference proteome</keyword>
<dbReference type="Pfam" id="PF13489">
    <property type="entry name" value="Methyltransf_23"/>
    <property type="match status" value="1"/>
</dbReference>
<reference evidence="2" key="1">
    <citation type="submission" date="2006-05" db="EMBL/GenBank/DDBJ databases">
        <title>Annotation of the draft genome assembly of Desulfuromonas acetoxidans DSM 684.</title>
        <authorList>
            <consortium name="US DOE Joint Genome Institute (JGI-ORNL)"/>
            <person name="Larimer F."/>
            <person name="Land M."/>
            <person name="Hauser L."/>
        </authorList>
    </citation>
    <scope>NUCLEOTIDE SEQUENCE [LARGE SCALE GENOMIC DNA]</scope>
    <source>
        <strain evidence="2">DSM 684</strain>
    </source>
</reference>
<evidence type="ECO:0000256" key="1">
    <source>
        <dbReference type="ARBA" id="ARBA00022679"/>
    </source>
</evidence>
<comment type="caution">
    <text evidence="2">The sequence shown here is derived from an EMBL/GenBank/DDBJ whole genome shotgun (WGS) entry which is preliminary data.</text>
</comment>
<dbReference type="Proteomes" id="UP000005695">
    <property type="component" value="Unassembled WGS sequence"/>
</dbReference>